<name>A0ABN1H611_9ACTN</name>
<dbReference type="InterPro" id="IPR036271">
    <property type="entry name" value="Tet_transcr_reg_TetR-rel_C_sf"/>
</dbReference>
<dbReference type="Gene3D" id="1.10.10.60">
    <property type="entry name" value="Homeodomain-like"/>
    <property type="match status" value="1"/>
</dbReference>
<gene>
    <name evidence="5" type="ORF">GCM10009547_37040</name>
</gene>
<dbReference type="PANTHER" id="PTHR30055:SF237">
    <property type="entry name" value="TRANSCRIPTIONAL REPRESSOR MCE3R"/>
    <property type="match status" value="1"/>
</dbReference>
<sequence length="238" mass="26279">MAAQSNGSRTPRQRELIAASARLFARDGYHAVGINEISGELGLTGPAFYRHYPSKEALLVAILDDAITVHLEQVTDVVRSIGDPLDALQAIIDNHVDFVFDQADAIQTWRTEFRSLPDADRHRLRYLQRLYTEEWVRVVQELRNDLDVEIVRTMCQGAIALIQSATEFHNRLPREVVGPTLSRMAMHVLIGTPTGSLPVPRASNNGRVNSRSPSSDVPEPAGAPAPKPTSAARTRRTG</sequence>
<feature type="compositionally biased region" description="Polar residues" evidence="3">
    <location>
        <begin position="202"/>
        <end position="215"/>
    </location>
</feature>
<evidence type="ECO:0000256" key="1">
    <source>
        <dbReference type="ARBA" id="ARBA00023125"/>
    </source>
</evidence>
<dbReference type="Pfam" id="PF00440">
    <property type="entry name" value="TetR_N"/>
    <property type="match status" value="1"/>
</dbReference>
<dbReference type="PRINTS" id="PR00455">
    <property type="entry name" value="HTHTETR"/>
</dbReference>
<evidence type="ECO:0000256" key="2">
    <source>
        <dbReference type="PROSITE-ProRule" id="PRU00335"/>
    </source>
</evidence>
<dbReference type="InterPro" id="IPR009057">
    <property type="entry name" value="Homeodomain-like_sf"/>
</dbReference>
<dbReference type="Pfam" id="PF17932">
    <property type="entry name" value="TetR_C_24"/>
    <property type="match status" value="1"/>
</dbReference>
<keyword evidence="6" id="KW-1185">Reference proteome</keyword>
<protein>
    <recommendedName>
        <fullName evidence="4">HTH tetR-type domain-containing protein</fullName>
    </recommendedName>
</protein>
<evidence type="ECO:0000256" key="3">
    <source>
        <dbReference type="SAM" id="MobiDB-lite"/>
    </source>
</evidence>
<dbReference type="SUPFAM" id="SSF46689">
    <property type="entry name" value="Homeodomain-like"/>
    <property type="match status" value="1"/>
</dbReference>
<dbReference type="EMBL" id="BAAAHE010000036">
    <property type="protein sequence ID" value="GAA0629930.1"/>
    <property type="molecule type" value="Genomic_DNA"/>
</dbReference>
<organism evidence="5 6">
    <name type="scientific">Sporichthya brevicatena</name>
    <dbReference type="NCBI Taxonomy" id="171442"/>
    <lineage>
        <taxon>Bacteria</taxon>
        <taxon>Bacillati</taxon>
        <taxon>Actinomycetota</taxon>
        <taxon>Actinomycetes</taxon>
        <taxon>Sporichthyales</taxon>
        <taxon>Sporichthyaceae</taxon>
        <taxon>Sporichthya</taxon>
    </lineage>
</organism>
<feature type="DNA-binding region" description="H-T-H motif" evidence="2">
    <location>
        <begin position="33"/>
        <end position="52"/>
    </location>
</feature>
<keyword evidence="1 2" id="KW-0238">DNA-binding</keyword>
<dbReference type="RefSeq" id="WP_344607480.1">
    <property type="nucleotide sequence ID" value="NZ_BAAAHE010000036.1"/>
</dbReference>
<feature type="domain" description="HTH tetR-type" evidence="4">
    <location>
        <begin position="10"/>
        <end position="70"/>
    </location>
</feature>
<proteinExistence type="predicted"/>
<dbReference type="InterPro" id="IPR041490">
    <property type="entry name" value="KstR2_TetR_C"/>
</dbReference>
<dbReference type="Gene3D" id="1.10.357.10">
    <property type="entry name" value="Tetracycline Repressor, domain 2"/>
    <property type="match status" value="1"/>
</dbReference>
<dbReference type="PROSITE" id="PS50977">
    <property type="entry name" value="HTH_TETR_2"/>
    <property type="match status" value="1"/>
</dbReference>
<dbReference type="SUPFAM" id="SSF48498">
    <property type="entry name" value="Tetracyclin repressor-like, C-terminal domain"/>
    <property type="match status" value="1"/>
</dbReference>
<dbReference type="Proteomes" id="UP001500957">
    <property type="component" value="Unassembled WGS sequence"/>
</dbReference>
<comment type="caution">
    <text evidence="5">The sequence shown here is derived from an EMBL/GenBank/DDBJ whole genome shotgun (WGS) entry which is preliminary data.</text>
</comment>
<feature type="region of interest" description="Disordered" evidence="3">
    <location>
        <begin position="192"/>
        <end position="238"/>
    </location>
</feature>
<dbReference type="InterPro" id="IPR001647">
    <property type="entry name" value="HTH_TetR"/>
</dbReference>
<evidence type="ECO:0000313" key="6">
    <source>
        <dbReference type="Proteomes" id="UP001500957"/>
    </source>
</evidence>
<evidence type="ECO:0000313" key="5">
    <source>
        <dbReference type="EMBL" id="GAA0629930.1"/>
    </source>
</evidence>
<evidence type="ECO:0000259" key="4">
    <source>
        <dbReference type="PROSITE" id="PS50977"/>
    </source>
</evidence>
<dbReference type="InterPro" id="IPR050109">
    <property type="entry name" value="HTH-type_TetR-like_transc_reg"/>
</dbReference>
<dbReference type="PANTHER" id="PTHR30055">
    <property type="entry name" value="HTH-TYPE TRANSCRIPTIONAL REGULATOR RUTR"/>
    <property type="match status" value="1"/>
</dbReference>
<accession>A0ABN1H611</accession>
<reference evidence="5 6" key="1">
    <citation type="journal article" date="2019" name="Int. J. Syst. Evol. Microbiol.">
        <title>The Global Catalogue of Microorganisms (GCM) 10K type strain sequencing project: providing services to taxonomists for standard genome sequencing and annotation.</title>
        <authorList>
            <consortium name="The Broad Institute Genomics Platform"/>
            <consortium name="The Broad Institute Genome Sequencing Center for Infectious Disease"/>
            <person name="Wu L."/>
            <person name="Ma J."/>
        </authorList>
    </citation>
    <scope>NUCLEOTIDE SEQUENCE [LARGE SCALE GENOMIC DNA]</scope>
    <source>
        <strain evidence="5 6">JCM 10671</strain>
    </source>
</reference>